<evidence type="ECO:0000313" key="1">
    <source>
        <dbReference type="EMBL" id="EJW94364.1"/>
    </source>
</evidence>
<proteinExistence type="predicted"/>
<gene>
    <name evidence="1" type="ORF">EVA_17531</name>
</gene>
<dbReference type="AlphaFoldDB" id="J9G494"/>
<comment type="caution">
    <text evidence="1">The sequence shown here is derived from an EMBL/GenBank/DDBJ whole genome shotgun (WGS) entry which is preliminary data.</text>
</comment>
<dbReference type="EMBL" id="AMCI01006420">
    <property type="protein sequence ID" value="EJW94364.1"/>
    <property type="molecule type" value="Genomic_DNA"/>
</dbReference>
<reference evidence="1" key="1">
    <citation type="journal article" date="2012" name="PLoS ONE">
        <title>Gene sets for utilization of primary and secondary nutrition supplies in the distal gut of endangered iberian lynx.</title>
        <authorList>
            <person name="Alcaide M."/>
            <person name="Messina E."/>
            <person name="Richter M."/>
            <person name="Bargiela R."/>
            <person name="Peplies J."/>
            <person name="Huws S.A."/>
            <person name="Newbold C.J."/>
            <person name="Golyshin P.N."/>
            <person name="Simon M.A."/>
            <person name="Lopez G."/>
            <person name="Yakimov M.M."/>
            <person name="Ferrer M."/>
        </authorList>
    </citation>
    <scope>NUCLEOTIDE SEQUENCE</scope>
</reference>
<organism evidence="1">
    <name type="scientific">gut metagenome</name>
    <dbReference type="NCBI Taxonomy" id="749906"/>
    <lineage>
        <taxon>unclassified sequences</taxon>
        <taxon>metagenomes</taxon>
        <taxon>organismal metagenomes</taxon>
    </lineage>
</organism>
<sequence>MIRETENFSINSDISSLIKDSGELNISSARRFTSSVLPTPVPPTNIKLTGLRLTLRPTRLRLIAAHTAFTASS</sequence>
<accession>J9G494</accession>
<protein>
    <submittedName>
        <fullName evidence="1">Uncharacterized protein</fullName>
    </submittedName>
</protein>
<name>J9G494_9ZZZZ</name>